<comment type="subcellular location">
    <subcellularLocation>
        <location evidence="1">Nucleus</location>
    </subcellularLocation>
</comment>
<evidence type="ECO:0000256" key="1">
    <source>
        <dbReference type="ARBA" id="ARBA00004123"/>
    </source>
</evidence>
<dbReference type="InParanoid" id="A0A5J5ES53"/>
<feature type="region of interest" description="Disordered" evidence="4">
    <location>
        <begin position="215"/>
        <end position="239"/>
    </location>
</feature>
<dbReference type="InterPro" id="IPR015943">
    <property type="entry name" value="WD40/YVTN_repeat-like_dom_sf"/>
</dbReference>
<name>A0A5J5ES53_9PEZI</name>
<dbReference type="EMBL" id="VXIS01000136">
    <property type="protein sequence ID" value="KAA8902087.1"/>
    <property type="molecule type" value="Genomic_DNA"/>
</dbReference>
<dbReference type="PANTHER" id="PTHR15052:SF2">
    <property type="entry name" value="GENERAL TRANSCRIPTION FACTOR 3C POLYPEPTIDE 2"/>
    <property type="match status" value="1"/>
</dbReference>
<comment type="caution">
    <text evidence="5">The sequence shown here is derived from an EMBL/GenBank/DDBJ whole genome shotgun (WGS) entry which is preliminary data.</text>
</comment>
<accession>A0A5J5ES53</accession>
<dbReference type="Gene3D" id="2.130.10.10">
    <property type="entry name" value="YVTN repeat-like/Quinoprotein amine dehydrogenase"/>
    <property type="match status" value="1"/>
</dbReference>
<feature type="compositionally biased region" description="Basic and acidic residues" evidence="4">
    <location>
        <begin position="84"/>
        <end position="95"/>
    </location>
</feature>
<dbReference type="AlphaFoldDB" id="A0A5J5ES53"/>
<dbReference type="GO" id="GO:0006383">
    <property type="term" value="P:transcription by RNA polymerase III"/>
    <property type="evidence" value="ECO:0007669"/>
    <property type="project" value="TreeGrafter"/>
</dbReference>
<feature type="region of interest" description="Disordered" evidence="4">
    <location>
        <begin position="1"/>
        <end position="136"/>
    </location>
</feature>
<protein>
    <recommendedName>
        <fullName evidence="7">WD40-repeat-containing domain protein</fullName>
    </recommendedName>
</protein>
<dbReference type="PANTHER" id="PTHR15052">
    <property type="entry name" value="RNA POLYMERASE III TRANSCRIPTION INITIATION FACTOR COMPLEX SUBUNIT"/>
    <property type="match status" value="1"/>
</dbReference>
<organism evidence="5 6">
    <name type="scientific">Sphaerosporella brunnea</name>
    <dbReference type="NCBI Taxonomy" id="1250544"/>
    <lineage>
        <taxon>Eukaryota</taxon>
        <taxon>Fungi</taxon>
        <taxon>Dikarya</taxon>
        <taxon>Ascomycota</taxon>
        <taxon>Pezizomycotina</taxon>
        <taxon>Pezizomycetes</taxon>
        <taxon>Pezizales</taxon>
        <taxon>Pyronemataceae</taxon>
        <taxon>Sphaerosporella</taxon>
    </lineage>
</organism>
<dbReference type="OrthoDB" id="4703at2759"/>
<keyword evidence="3" id="KW-0539">Nucleus</keyword>
<feature type="compositionally biased region" description="Acidic residues" evidence="4">
    <location>
        <begin position="215"/>
        <end position="225"/>
    </location>
</feature>
<keyword evidence="6" id="KW-1185">Reference proteome</keyword>
<feature type="compositionally biased region" description="Basic residues" evidence="4">
    <location>
        <begin position="1"/>
        <end position="10"/>
    </location>
</feature>
<dbReference type="GO" id="GO:0005634">
    <property type="term" value="C:nucleus"/>
    <property type="evidence" value="ECO:0007669"/>
    <property type="project" value="UniProtKB-SubCell"/>
</dbReference>
<dbReference type="InterPro" id="IPR036322">
    <property type="entry name" value="WD40_repeat_dom_sf"/>
</dbReference>
<sequence>MVRQSARARKVVSYANDAYKDLDSDTAPGPPDEAASSDEEFRLGRINGTGPAADNDDGDDDGEDDLSEIASSEVESEESDFSDDDRPRSRGKEKASSATPFTPRRPIDEDREPGSAPSVHRKHIRTIDSGKSGARRKTRLLAQGASLNVIRAPDPTVRITYRPGFSKASGKKDRLIQVYGVDKVALEKAAFVRDTWIGMQAVPERAGLALTPFWEEEEEEDEKDEETNREGCGDGHQKGEMLEFEDGEKYLGKEEEPLGCVLGPVGQYQRAVFTRFGVFDLRKVWSEKKAFLLNAGGQVLCMEWATNRAEGCQYLAISTLSEGEPKGKRNAPEEPPAFDRRPSKAAIQIWRFPVDEGYSPSKDPSIALMICHDWGPARTIKWCPLRQKFKDPRILGYLAAVFADGIARIIKVTLPQVYDPDSPDAEGCDFLHIANPAFECHLPDDTITCVAWVSETSVVVGCASGYIAAWELTDDDRIPLIPYLYMPLHQTYITSISTCYPSYPRHIVSSSMDGYSRLASLESPEADTVPNNRSRIAPCAITYIDAIQAGVSIEEGTWVKFFPVRRFFSSTTVCKHGGIVRALAASPVHTCIVSGGTEGEAAFSNPSRRAFHGKIKNYMQTWFRVEYSEATDTLRMTEGFKLEECEPKAKGDNGKQLLTTVFPEQISVSAVCWNTNLTFGGWAAAGLSCGLVRVEDVAIDS</sequence>
<feature type="compositionally biased region" description="Acidic residues" evidence="4">
    <location>
        <begin position="74"/>
        <end position="83"/>
    </location>
</feature>
<evidence type="ECO:0008006" key="7">
    <source>
        <dbReference type="Google" id="ProtNLM"/>
    </source>
</evidence>
<dbReference type="GO" id="GO:0000127">
    <property type="term" value="C:transcription factor TFIIIC complex"/>
    <property type="evidence" value="ECO:0007669"/>
    <property type="project" value="TreeGrafter"/>
</dbReference>
<feature type="compositionally biased region" description="Acidic residues" evidence="4">
    <location>
        <begin position="54"/>
        <end position="67"/>
    </location>
</feature>
<gene>
    <name evidence="5" type="ORF">FN846DRAFT_91555</name>
</gene>
<evidence type="ECO:0000256" key="3">
    <source>
        <dbReference type="ARBA" id="ARBA00023242"/>
    </source>
</evidence>
<dbReference type="SUPFAM" id="SSF50978">
    <property type="entry name" value="WD40 repeat-like"/>
    <property type="match status" value="1"/>
</dbReference>
<evidence type="ECO:0000313" key="6">
    <source>
        <dbReference type="Proteomes" id="UP000326924"/>
    </source>
</evidence>
<dbReference type="Proteomes" id="UP000326924">
    <property type="component" value="Unassembled WGS sequence"/>
</dbReference>
<dbReference type="FunCoup" id="A0A5J5ES53">
    <property type="interactions" value="226"/>
</dbReference>
<evidence type="ECO:0000256" key="4">
    <source>
        <dbReference type="SAM" id="MobiDB-lite"/>
    </source>
</evidence>
<evidence type="ECO:0000313" key="5">
    <source>
        <dbReference type="EMBL" id="KAA8902087.1"/>
    </source>
</evidence>
<keyword evidence="2" id="KW-0804">Transcription</keyword>
<reference evidence="5 6" key="1">
    <citation type="submission" date="2019-09" db="EMBL/GenBank/DDBJ databases">
        <title>Draft genome of the ectomycorrhizal ascomycete Sphaerosporella brunnea.</title>
        <authorList>
            <consortium name="DOE Joint Genome Institute"/>
            <person name="Benucci G.M."/>
            <person name="Marozzi G."/>
            <person name="Antonielli L."/>
            <person name="Sanchez S."/>
            <person name="Marco P."/>
            <person name="Wang X."/>
            <person name="Falini L.B."/>
            <person name="Barry K."/>
            <person name="Haridas S."/>
            <person name="Lipzen A."/>
            <person name="Labutti K."/>
            <person name="Grigoriev I.V."/>
            <person name="Murat C."/>
            <person name="Martin F."/>
            <person name="Albertini E."/>
            <person name="Donnini D."/>
            <person name="Bonito G."/>
        </authorList>
    </citation>
    <scope>NUCLEOTIDE SEQUENCE [LARGE SCALE GENOMIC DNA]</scope>
    <source>
        <strain evidence="5 6">Sb_GMNB300</strain>
    </source>
</reference>
<feature type="compositionally biased region" description="Basic and acidic residues" evidence="4">
    <location>
        <begin position="226"/>
        <end position="239"/>
    </location>
</feature>
<proteinExistence type="predicted"/>
<evidence type="ECO:0000256" key="2">
    <source>
        <dbReference type="ARBA" id="ARBA00023163"/>
    </source>
</evidence>
<dbReference type="InterPro" id="IPR052416">
    <property type="entry name" value="GTF3C_component"/>
</dbReference>